<dbReference type="Proteomes" id="UP001215280">
    <property type="component" value="Unassembled WGS sequence"/>
</dbReference>
<dbReference type="AlphaFoldDB" id="A0AAD7KHP6"/>
<dbReference type="InterPro" id="IPR025533">
    <property type="entry name" value="DUF4419"/>
</dbReference>
<organism evidence="1 2">
    <name type="scientific">Mycena maculata</name>
    <dbReference type="NCBI Taxonomy" id="230809"/>
    <lineage>
        <taxon>Eukaryota</taxon>
        <taxon>Fungi</taxon>
        <taxon>Dikarya</taxon>
        <taxon>Basidiomycota</taxon>
        <taxon>Agaricomycotina</taxon>
        <taxon>Agaricomycetes</taxon>
        <taxon>Agaricomycetidae</taxon>
        <taxon>Agaricales</taxon>
        <taxon>Marasmiineae</taxon>
        <taxon>Mycenaceae</taxon>
        <taxon>Mycena</taxon>
    </lineage>
</organism>
<comment type="caution">
    <text evidence="1">The sequence shown here is derived from an EMBL/GenBank/DDBJ whole genome shotgun (WGS) entry which is preliminary data.</text>
</comment>
<protein>
    <submittedName>
        <fullName evidence="1">Uncharacterized protein</fullName>
    </submittedName>
</protein>
<proteinExistence type="predicted"/>
<accession>A0AAD7KHP6</accession>
<dbReference type="PANTHER" id="PTHR31252">
    <property type="entry name" value="DUF4419 DOMAIN-CONTAINING PROTEIN"/>
    <property type="match status" value="1"/>
</dbReference>
<gene>
    <name evidence="1" type="ORF">DFH07DRAFT_763537</name>
</gene>
<dbReference type="Pfam" id="PF14388">
    <property type="entry name" value="DUF4419"/>
    <property type="match status" value="1"/>
</dbReference>
<dbReference type="EMBL" id="JARJLG010000001">
    <property type="protein sequence ID" value="KAJ7784925.1"/>
    <property type="molecule type" value="Genomic_DNA"/>
</dbReference>
<dbReference type="PANTHER" id="PTHR31252:SF11">
    <property type="entry name" value="DUF4419 DOMAIN-CONTAINING PROTEIN"/>
    <property type="match status" value="1"/>
</dbReference>
<keyword evidence="2" id="KW-1185">Reference proteome</keyword>
<name>A0AAD7KHP6_9AGAR</name>
<evidence type="ECO:0000313" key="1">
    <source>
        <dbReference type="EMBL" id="KAJ7784925.1"/>
    </source>
</evidence>
<reference evidence="1" key="1">
    <citation type="submission" date="2023-03" db="EMBL/GenBank/DDBJ databases">
        <title>Massive genome expansion in bonnet fungi (Mycena s.s.) driven by repeated elements and novel gene families across ecological guilds.</title>
        <authorList>
            <consortium name="Lawrence Berkeley National Laboratory"/>
            <person name="Harder C.B."/>
            <person name="Miyauchi S."/>
            <person name="Viragh M."/>
            <person name="Kuo A."/>
            <person name="Thoen E."/>
            <person name="Andreopoulos B."/>
            <person name="Lu D."/>
            <person name="Skrede I."/>
            <person name="Drula E."/>
            <person name="Henrissat B."/>
            <person name="Morin E."/>
            <person name="Kohler A."/>
            <person name="Barry K."/>
            <person name="LaButti K."/>
            <person name="Morin E."/>
            <person name="Salamov A."/>
            <person name="Lipzen A."/>
            <person name="Mereny Z."/>
            <person name="Hegedus B."/>
            <person name="Baldrian P."/>
            <person name="Stursova M."/>
            <person name="Weitz H."/>
            <person name="Taylor A."/>
            <person name="Grigoriev I.V."/>
            <person name="Nagy L.G."/>
            <person name="Martin F."/>
            <person name="Kauserud H."/>
        </authorList>
    </citation>
    <scope>NUCLEOTIDE SEQUENCE</scope>
    <source>
        <strain evidence="1">CBHHK188m</strain>
    </source>
</reference>
<sequence length="214" mass="23928">MAMLKPYSNFCFRLTWSGLPRVTLEGERVDWVDLLGRIEKLKEYGVQTTAWYHLLRPVLVRFVVAFDEPGEHRLLDQDRVLGRRDREGKLLGHTLDPSVMSPEAPDSMRAETFWATYATSESARRVCARRHALSPHRQKPHPQGIAEVDVTLTNLDGKKSACVMVAGMAGIRVSSSADKSLGGGRERHCAPRRWLVDVGEEGRGAKGGLRLRGV</sequence>
<evidence type="ECO:0000313" key="2">
    <source>
        <dbReference type="Proteomes" id="UP001215280"/>
    </source>
</evidence>